<protein>
    <submittedName>
        <fullName evidence="1">Uncharacterized protein</fullName>
    </submittedName>
</protein>
<evidence type="ECO:0000313" key="2">
    <source>
        <dbReference type="Proteomes" id="UP000479710"/>
    </source>
</evidence>
<gene>
    <name evidence="1" type="ORF">E2562_004655</name>
</gene>
<sequence length="102" mass="11362">MEPQPPPLPEPEPPLMPIGLSNTQKLQWLSDEVPLIEGISALDRDGFLKLATRYELGRCPRSQVVVPYDTIGEVKPINRDKTHGIDTVVFPHGIKKPANEDL</sequence>
<proteinExistence type="predicted"/>
<dbReference type="Proteomes" id="UP000479710">
    <property type="component" value="Unassembled WGS sequence"/>
</dbReference>
<name>A0A6G1DE19_9ORYZ</name>
<evidence type="ECO:0000313" key="1">
    <source>
        <dbReference type="EMBL" id="KAF0910661.1"/>
    </source>
</evidence>
<dbReference type="EMBL" id="SPHZ02000006">
    <property type="protein sequence ID" value="KAF0910661.1"/>
    <property type="molecule type" value="Genomic_DNA"/>
</dbReference>
<comment type="caution">
    <text evidence="1">The sequence shown here is derived from an EMBL/GenBank/DDBJ whole genome shotgun (WGS) entry which is preliminary data.</text>
</comment>
<accession>A0A6G1DE19</accession>
<keyword evidence="2" id="KW-1185">Reference proteome</keyword>
<organism evidence="1 2">
    <name type="scientific">Oryza meyeriana var. granulata</name>
    <dbReference type="NCBI Taxonomy" id="110450"/>
    <lineage>
        <taxon>Eukaryota</taxon>
        <taxon>Viridiplantae</taxon>
        <taxon>Streptophyta</taxon>
        <taxon>Embryophyta</taxon>
        <taxon>Tracheophyta</taxon>
        <taxon>Spermatophyta</taxon>
        <taxon>Magnoliopsida</taxon>
        <taxon>Liliopsida</taxon>
        <taxon>Poales</taxon>
        <taxon>Poaceae</taxon>
        <taxon>BOP clade</taxon>
        <taxon>Oryzoideae</taxon>
        <taxon>Oryzeae</taxon>
        <taxon>Oryzinae</taxon>
        <taxon>Oryza</taxon>
        <taxon>Oryza meyeriana</taxon>
    </lineage>
</organism>
<reference evidence="1 2" key="1">
    <citation type="submission" date="2019-11" db="EMBL/GenBank/DDBJ databases">
        <title>Whole genome sequence of Oryza granulata.</title>
        <authorList>
            <person name="Li W."/>
        </authorList>
    </citation>
    <scope>NUCLEOTIDE SEQUENCE [LARGE SCALE GENOMIC DNA]</scope>
    <source>
        <strain evidence="2">cv. Menghai</strain>
        <tissue evidence="1">Leaf</tissue>
    </source>
</reference>
<dbReference type="AlphaFoldDB" id="A0A6G1DE19"/>